<dbReference type="EMBL" id="LJQP01000045">
    <property type="protein sequence ID" value="KPX76540.1"/>
    <property type="molecule type" value="Genomic_DNA"/>
</dbReference>
<evidence type="ECO:0008006" key="3">
    <source>
        <dbReference type="Google" id="ProtNLM"/>
    </source>
</evidence>
<organism evidence="1 2">
    <name type="scientific">Pseudomonas amygdali pv. lachrymans</name>
    <name type="common">Pseudomonas syringae pv. lachrymans</name>
    <dbReference type="NCBI Taxonomy" id="53707"/>
    <lineage>
        <taxon>Bacteria</taxon>
        <taxon>Pseudomonadati</taxon>
        <taxon>Pseudomonadota</taxon>
        <taxon>Gammaproteobacteria</taxon>
        <taxon>Pseudomonadales</taxon>
        <taxon>Pseudomonadaceae</taxon>
        <taxon>Pseudomonas</taxon>
        <taxon>Pseudomonas amygdali</taxon>
    </lineage>
</organism>
<dbReference type="PATRIC" id="fig|53707.9.peg.6228"/>
<reference evidence="1 2" key="1">
    <citation type="submission" date="2015-09" db="EMBL/GenBank/DDBJ databases">
        <title>Genome announcement of multiple Pseudomonas syringae strains.</title>
        <authorList>
            <person name="Thakur S."/>
            <person name="Wang P.W."/>
            <person name="Gong Y."/>
            <person name="Weir B.S."/>
            <person name="Guttman D.S."/>
        </authorList>
    </citation>
    <scope>NUCLEOTIDE SEQUENCE [LARGE SCALE GENOMIC DNA]</scope>
    <source>
        <strain evidence="1 2">ICMP3507</strain>
    </source>
</reference>
<protein>
    <recommendedName>
        <fullName evidence="3">GIY-YIG domain-containing protein</fullName>
    </recommendedName>
</protein>
<gene>
    <name evidence="1" type="ORF">ALO35_04192</name>
</gene>
<name>A0A0P9YGA2_PSEAV</name>
<dbReference type="Proteomes" id="UP000050265">
    <property type="component" value="Unassembled WGS sequence"/>
</dbReference>
<accession>A0A0P9YGA2</accession>
<evidence type="ECO:0000313" key="2">
    <source>
        <dbReference type="Proteomes" id="UP000050265"/>
    </source>
</evidence>
<dbReference type="AlphaFoldDB" id="A0A0P9YGA2"/>
<comment type="caution">
    <text evidence="1">The sequence shown here is derived from an EMBL/GenBank/DDBJ whole genome shotgun (WGS) entry which is preliminary data.</text>
</comment>
<sequence length="165" mass="18515">MQMTYLGRYTLTFDAVKFAIKCPESTSKFSGLATSRFPKLYVISVEGHSYPVYVGITKQSMSNRLRVGWAANGKNGYHGYAWRGHFSAATMDIWCQVDAVDGDCLDIETVEAELVYLIRQVGQWPAYQTEIHFHRSTEIHRQVAATIGARFGLGLELEETGLLTP</sequence>
<proteinExistence type="predicted"/>
<evidence type="ECO:0000313" key="1">
    <source>
        <dbReference type="EMBL" id="KPX76540.1"/>
    </source>
</evidence>